<dbReference type="InterPro" id="IPR052345">
    <property type="entry name" value="Rad_response_metalloprotease"/>
</dbReference>
<dbReference type="Proteomes" id="UP000001683">
    <property type="component" value="Chromosome"/>
</dbReference>
<dbReference type="Gene3D" id="1.10.10.2910">
    <property type="match status" value="1"/>
</dbReference>
<dbReference type="STRING" id="457570.Nther_2541"/>
<sequence>MYNFDQPKKEEIKKIQDYANNLRLELGFTKESPIANEIFTILDKLEIALLEYPIKPDGDKPAFSAVLIHLTNAWKELSFIGLNTADYYDKQIFAVAHELYHYITKTGSHLSRLTEEQNDLTEINANRFAAEFLLPEDKLESIIVDEFETYDLSKVKQKTLLRFIARLHCIWWLPYRSIVRRLKEIEAISTTQFDNLYNHINERDFNGEYGSIGTAINKEVFTKLNTLTQSKGTSPNNIEIILRNFEDNIIDEDQLSNLLNLFDKKPENFGYEINVSKDDLIEFETFFNEGENDDN</sequence>
<dbReference type="InterPro" id="IPR010359">
    <property type="entry name" value="IrrE_HExxH"/>
</dbReference>
<dbReference type="eggNOG" id="COG2856">
    <property type="taxonomic scope" value="Bacteria"/>
</dbReference>
<gene>
    <name evidence="2" type="ordered locus">Nther_2541</name>
</gene>
<proteinExistence type="predicted"/>
<dbReference type="OrthoDB" id="42613at2"/>
<dbReference type="AlphaFoldDB" id="B2A1Q3"/>
<dbReference type="EMBL" id="CP001034">
    <property type="protein sequence ID" value="ACB86100.1"/>
    <property type="molecule type" value="Genomic_DNA"/>
</dbReference>
<dbReference type="HOGENOM" id="CLU_929527_0_0_9"/>
<dbReference type="RefSeq" id="WP_012448943.1">
    <property type="nucleotide sequence ID" value="NC_010718.1"/>
</dbReference>
<protein>
    <recommendedName>
        <fullName evidence="1">IrrE N-terminal-like domain-containing protein</fullName>
    </recommendedName>
</protein>
<dbReference type="KEGG" id="nth:Nther_2541"/>
<name>B2A1Q3_NATTJ</name>
<feature type="domain" description="IrrE N-terminal-like" evidence="1">
    <location>
        <begin position="77"/>
        <end position="152"/>
    </location>
</feature>
<evidence type="ECO:0000313" key="2">
    <source>
        <dbReference type="EMBL" id="ACB86100.1"/>
    </source>
</evidence>
<keyword evidence="3" id="KW-1185">Reference proteome</keyword>
<reference evidence="2 3" key="1">
    <citation type="submission" date="2008-04" db="EMBL/GenBank/DDBJ databases">
        <title>Complete sequence of chromosome of Natranaerobius thermophilus JW/NM-WN-LF.</title>
        <authorList>
            <consortium name="US DOE Joint Genome Institute"/>
            <person name="Copeland A."/>
            <person name="Lucas S."/>
            <person name="Lapidus A."/>
            <person name="Glavina del Rio T."/>
            <person name="Dalin E."/>
            <person name="Tice H."/>
            <person name="Bruce D."/>
            <person name="Goodwin L."/>
            <person name="Pitluck S."/>
            <person name="Chertkov O."/>
            <person name="Brettin T."/>
            <person name="Detter J.C."/>
            <person name="Han C."/>
            <person name="Kuske C.R."/>
            <person name="Schmutz J."/>
            <person name="Larimer F."/>
            <person name="Land M."/>
            <person name="Hauser L."/>
            <person name="Kyrpides N."/>
            <person name="Lykidis A."/>
            <person name="Mesbah N.M."/>
            <person name="Wiegel J."/>
        </authorList>
    </citation>
    <scope>NUCLEOTIDE SEQUENCE [LARGE SCALE GENOMIC DNA]</scope>
    <source>
        <strain evidence="3">ATCC BAA-1301 / DSM 18059 / JW/NM-WN-LF</strain>
    </source>
</reference>
<evidence type="ECO:0000313" key="3">
    <source>
        <dbReference type="Proteomes" id="UP000001683"/>
    </source>
</evidence>
<dbReference type="Pfam" id="PF06114">
    <property type="entry name" value="Peptidase_M78"/>
    <property type="match status" value="1"/>
</dbReference>
<accession>B2A1Q3</accession>
<organism evidence="2 3">
    <name type="scientific">Natranaerobius thermophilus (strain ATCC BAA-1301 / DSM 18059 / JW/NM-WN-LF)</name>
    <dbReference type="NCBI Taxonomy" id="457570"/>
    <lineage>
        <taxon>Bacteria</taxon>
        <taxon>Bacillati</taxon>
        <taxon>Bacillota</taxon>
        <taxon>Clostridia</taxon>
        <taxon>Natranaerobiales</taxon>
        <taxon>Natranaerobiaceae</taxon>
        <taxon>Natranaerobius</taxon>
    </lineage>
</organism>
<dbReference type="PANTHER" id="PTHR43236">
    <property type="entry name" value="ANTITOXIN HIGA1"/>
    <property type="match status" value="1"/>
</dbReference>
<evidence type="ECO:0000259" key="1">
    <source>
        <dbReference type="Pfam" id="PF06114"/>
    </source>
</evidence>
<dbReference type="InParanoid" id="B2A1Q3"/>
<reference evidence="2 3" key="2">
    <citation type="journal article" date="2011" name="J. Bacteriol.">
        <title>Complete genome sequence of the anaerobic, halophilic alkalithermophile Natranaerobius thermophilus JW/NM-WN-LF.</title>
        <authorList>
            <person name="Zhao B."/>
            <person name="Mesbah N.M."/>
            <person name="Dalin E."/>
            <person name="Goodwin L."/>
            <person name="Nolan M."/>
            <person name="Pitluck S."/>
            <person name="Chertkov O."/>
            <person name="Brettin T.S."/>
            <person name="Han J."/>
            <person name="Larimer F.W."/>
            <person name="Land M.L."/>
            <person name="Hauser L."/>
            <person name="Kyrpides N."/>
            <person name="Wiegel J."/>
        </authorList>
    </citation>
    <scope>NUCLEOTIDE SEQUENCE [LARGE SCALE GENOMIC DNA]</scope>
    <source>
        <strain evidence="3">ATCC BAA-1301 / DSM 18059 / JW/NM-WN-LF</strain>
    </source>
</reference>
<dbReference type="PANTHER" id="PTHR43236:SF2">
    <property type="entry name" value="BLL0069 PROTEIN"/>
    <property type="match status" value="1"/>
</dbReference>